<protein>
    <submittedName>
        <fullName evidence="1">Uncharacterized protein</fullName>
    </submittedName>
</protein>
<proteinExistence type="predicted"/>
<organism evidence="1 2">
    <name type="scientific">Candidatus Methanomarinus sp</name>
    <dbReference type="NCBI Taxonomy" id="3386244"/>
    <lineage>
        <taxon>Archaea</taxon>
        <taxon>Methanobacteriati</taxon>
        <taxon>Methanobacteriota</taxon>
        <taxon>Stenosarchaea group</taxon>
        <taxon>Methanomicrobia</taxon>
        <taxon>Methanosarcinales</taxon>
        <taxon>ANME-2 cluster</taxon>
        <taxon>Candidatus Methanocomedenaceae</taxon>
        <taxon>Candidatus Methanomarinus</taxon>
    </lineage>
</organism>
<sequence length="574" mass="65176">MLCRKNTILVAAALLIIIVVSLGYITNQEIKELVGQQFNKQQQLLVRQSAIGVDSFFYDRSILIKKLGNDISNESTEDMPRHFVYFSRTLKCYSCMGFINDTGIIVTSYPVTQSWIYTNISETGLSRLFDCAEKKGNVCITTYLPENQDNFRSTIGMPVYSNNTFRGVLFANIEMTTISEWLLDDVVSEEDGYVYVISESGQCLYDEAHKEIIGKEYIGNFCDNDSSFAHVIKKQIKEKEGTCYYLDEYTKEPRIAIYTSVEFDDTDWIICLSVPEAKVEKLVYSVYKKQILFIVIVISSIIFGSGITISMFSKWNKELEMEVESKTVDLRRSNTELETANTKLKELDRLKSEFISMVSHELRTPLTSIKLSLDVLKILSDHKKDENTKEEMLQIIERNIDRQNRLIGDLLDVSRLESGNLKLNCNPVDLIDIIKESVESMRKVAEDKGIRIFVDTQEDSMPIMADYDRLVQVLVNLINNALKFTREGEICIQAQMVNGHPQVTVSDTGIGIPHDELEFIFDKFYQVDGGSSREFGGSGLGLAVCKGIIEQHGGSIRVESEIGKGSRFIIQFKS</sequence>
<dbReference type="Proteomes" id="UP000315423">
    <property type="component" value="Unassembled WGS sequence"/>
</dbReference>
<accession>A0AC61S989</accession>
<name>A0AC61S989_9EURY</name>
<comment type="caution">
    <text evidence="1">The sequence shown here is derived from an EMBL/GenBank/DDBJ whole genome shotgun (WGS) entry which is preliminary data.</text>
</comment>
<evidence type="ECO:0000313" key="1">
    <source>
        <dbReference type="EMBL" id="TKY91253.1"/>
    </source>
</evidence>
<reference evidence="1" key="1">
    <citation type="submission" date="2018-09" db="EMBL/GenBank/DDBJ databases">
        <title>A genomic encyclopedia of anaerobic methanotrophic archaea.</title>
        <authorList>
            <person name="Skennerton C.T."/>
            <person name="Chadwick G.L."/>
            <person name="Laso-Perez R."/>
            <person name="Leu A.O."/>
            <person name="Speth D.R."/>
            <person name="Yu H."/>
            <person name="Morgan-Lang C."/>
            <person name="Hatzenpichler R."/>
            <person name="Goudeau D."/>
            <person name="Malmstrom R."/>
            <person name="Woyke T."/>
            <person name="Hallam S."/>
            <person name="Tyson G.W."/>
            <person name="Wegener G."/>
            <person name="Boetius A."/>
            <person name="Orphan V.J."/>
        </authorList>
    </citation>
    <scope>NUCLEOTIDE SEQUENCE</scope>
    <source>
        <strain evidence="1">CONS3730D10UFb2</strain>
    </source>
</reference>
<evidence type="ECO:0000313" key="2">
    <source>
        <dbReference type="Proteomes" id="UP000315423"/>
    </source>
</evidence>
<gene>
    <name evidence="1" type="ORF">C5S46_06815</name>
</gene>
<dbReference type="EMBL" id="QYBA01000232">
    <property type="protein sequence ID" value="TKY91253.1"/>
    <property type="molecule type" value="Genomic_DNA"/>
</dbReference>